<dbReference type="STRING" id="441103.TRN7648_02094"/>
<dbReference type="EMBL" id="CYSE01000003">
    <property type="protein sequence ID" value="CUH78655.1"/>
    <property type="molecule type" value="Genomic_DNA"/>
</dbReference>
<evidence type="ECO:0000313" key="2">
    <source>
        <dbReference type="Proteomes" id="UP000054935"/>
    </source>
</evidence>
<dbReference type="OrthoDB" id="7865974at2"/>
<dbReference type="RefSeq" id="WP_143595857.1">
    <property type="nucleotide sequence ID" value="NZ_CYSE01000003.1"/>
</dbReference>
<name>A0A0P1GSK6_9RHOB</name>
<organism evidence="1 2">
    <name type="scientific">Tropicibacter naphthalenivorans</name>
    <dbReference type="NCBI Taxonomy" id="441103"/>
    <lineage>
        <taxon>Bacteria</taxon>
        <taxon>Pseudomonadati</taxon>
        <taxon>Pseudomonadota</taxon>
        <taxon>Alphaproteobacteria</taxon>
        <taxon>Rhodobacterales</taxon>
        <taxon>Roseobacteraceae</taxon>
        <taxon>Tropicibacter</taxon>
    </lineage>
</organism>
<sequence length="97" mass="10833">MSRRDAKKMMDLHLPDTLRKRLIATSGEALPLAYLVRQALRRAMDSSTGWEEDVTPAAGPPVQLQLTTEERARLDMWTTQRSVTPEVAILSLISATV</sequence>
<dbReference type="AlphaFoldDB" id="A0A0P1GSK6"/>
<evidence type="ECO:0000313" key="1">
    <source>
        <dbReference type="EMBL" id="CUH78655.1"/>
    </source>
</evidence>
<accession>A0A0P1GSK6</accession>
<dbReference type="Proteomes" id="UP000054935">
    <property type="component" value="Unassembled WGS sequence"/>
</dbReference>
<keyword evidence="2" id="KW-1185">Reference proteome</keyword>
<gene>
    <name evidence="1" type="ORF">TRN7648_02094</name>
</gene>
<proteinExistence type="predicted"/>
<protein>
    <submittedName>
        <fullName evidence="1">Uncharacterized protein</fullName>
    </submittedName>
</protein>
<reference evidence="1 2" key="1">
    <citation type="submission" date="2015-09" db="EMBL/GenBank/DDBJ databases">
        <authorList>
            <consortium name="Swine Surveillance"/>
        </authorList>
    </citation>
    <scope>NUCLEOTIDE SEQUENCE [LARGE SCALE GENOMIC DNA]</scope>
    <source>
        <strain evidence="1 2">CECT 7648</strain>
    </source>
</reference>